<dbReference type="PANTHER" id="PTHR30482:SF10">
    <property type="entry name" value="HIGH-AFFINITY BRANCHED-CHAIN AMINO ACID TRANSPORT PROTEIN BRAE"/>
    <property type="match status" value="1"/>
</dbReference>
<keyword evidence="3 6" id="KW-0812">Transmembrane</keyword>
<dbReference type="InterPro" id="IPR001851">
    <property type="entry name" value="ABC_transp_permease"/>
</dbReference>
<dbReference type="PANTHER" id="PTHR30482">
    <property type="entry name" value="HIGH-AFFINITY BRANCHED-CHAIN AMINO ACID TRANSPORT SYSTEM PERMEASE"/>
    <property type="match status" value="1"/>
</dbReference>
<dbReference type="Pfam" id="PF02653">
    <property type="entry name" value="BPD_transp_2"/>
    <property type="match status" value="1"/>
</dbReference>
<evidence type="ECO:0000256" key="3">
    <source>
        <dbReference type="ARBA" id="ARBA00022692"/>
    </source>
</evidence>
<dbReference type="GO" id="GO:0005886">
    <property type="term" value="C:plasma membrane"/>
    <property type="evidence" value="ECO:0007669"/>
    <property type="project" value="UniProtKB-SubCell"/>
</dbReference>
<feature type="transmembrane region" description="Helical" evidence="6">
    <location>
        <begin position="87"/>
        <end position="109"/>
    </location>
</feature>
<dbReference type="EMBL" id="CP016616">
    <property type="protein sequence ID" value="ANY80925.1"/>
    <property type="molecule type" value="Genomic_DNA"/>
</dbReference>
<feature type="transmembrane region" description="Helical" evidence="6">
    <location>
        <begin position="129"/>
        <end position="149"/>
    </location>
</feature>
<keyword evidence="4 6" id="KW-1133">Transmembrane helix</keyword>
<accession>A0A1B2ELS1</accession>
<dbReference type="CDD" id="cd06581">
    <property type="entry name" value="TM_PBP1_LivM_like"/>
    <property type="match status" value="1"/>
</dbReference>
<proteinExistence type="predicted"/>
<organism evidence="7">
    <name type="scientific">Microvirga ossetica</name>
    <dbReference type="NCBI Taxonomy" id="1882682"/>
    <lineage>
        <taxon>Bacteria</taxon>
        <taxon>Pseudomonadati</taxon>
        <taxon>Pseudomonadota</taxon>
        <taxon>Alphaproteobacteria</taxon>
        <taxon>Hyphomicrobiales</taxon>
        <taxon>Methylobacteriaceae</taxon>
        <taxon>Microvirga</taxon>
    </lineage>
</organism>
<keyword evidence="2" id="KW-1003">Cell membrane</keyword>
<evidence type="ECO:0000313" key="7">
    <source>
        <dbReference type="EMBL" id="ANY80925.1"/>
    </source>
</evidence>
<evidence type="ECO:0000256" key="2">
    <source>
        <dbReference type="ARBA" id="ARBA00022475"/>
    </source>
</evidence>
<reference evidence="7" key="1">
    <citation type="submission" date="2016-07" db="EMBL/GenBank/DDBJ databases">
        <title>Microvirga ossetica sp. nov. a new species of rhizobia isolated from root nodules of the legume species Vicia alpestris Steven originated from North Ossetia region in the Caucasus.</title>
        <authorList>
            <person name="Safronova V.I."/>
            <person name="Kuznetsova I.G."/>
            <person name="Sazanova A.L."/>
            <person name="Belimov A."/>
            <person name="Andronov E."/>
            <person name="Osledkin Y.S."/>
            <person name="Onishchuk O.P."/>
            <person name="Kurchak O.N."/>
            <person name="Shaposhnikov A.I."/>
            <person name="Willems A."/>
            <person name="Tikhonovich I.A."/>
        </authorList>
    </citation>
    <scope>NUCLEOTIDE SEQUENCE [LARGE SCALE GENOMIC DNA]</scope>
    <source>
        <strain evidence="7">V5/3M</strain>
    </source>
</reference>
<feature type="transmembrane region" description="Helical" evidence="6">
    <location>
        <begin position="186"/>
        <end position="206"/>
    </location>
</feature>
<dbReference type="AlphaFoldDB" id="A0A1B2ELS1"/>
<dbReference type="KEGG" id="moc:BB934_24080"/>
<sequence length="299" mass="31415">MLTYILFMLVVGSIYALLAQSLMLSWGLAGLVNLGLAGFFAVGAYASAMLTTWEQVPILVGVFAAVLAGGFAGLLVCFSTLRLRDDYLAIVTLGFAEIVRIVASNEVWLTGGTDGISGVPVMIARDTGIWFHLGTLLITVAAVVLVYVLQRRLLASPWGRALRAVREDQTVASVAGKSIVRFKAQAFSLAAAIAGLAGALYGHYTSYVAPDQFQPLITIYIFLAVTAGGNARPAGAVLGAYLLIAFLEATRFLAEIAPGVTALQAAALREIAVGIGLVIVLTLRPDGFLPERSQKAPAS</sequence>
<protein>
    <submittedName>
        <fullName evidence="7">ABC transporter permease</fullName>
    </submittedName>
</protein>
<evidence type="ECO:0000256" key="6">
    <source>
        <dbReference type="SAM" id="Phobius"/>
    </source>
</evidence>
<comment type="subcellular location">
    <subcellularLocation>
        <location evidence="1">Cell membrane</location>
        <topology evidence="1">Multi-pass membrane protein</topology>
    </subcellularLocation>
</comment>
<dbReference type="OrthoDB" id="9814461at2"/>
<name>A0A1B2ELS1_9HYPH</name>
<evidence type="ECO:0000256" key="4">
    <source>
        <dbReference type="ARBA" id="ARBA00022989"/>
    </source>
</evidence>
<evidence type="ECO:0000256" key="5">
    <source>
        <dbReference type="ARBA" id="ARBA00023136"/>
    </source>
</evidence>
<dbReference type="InterPro" id="IPR043428">
    <property type="entry name" value="LivM-like"/>
</dbReference>
<dbReference type="GO" id="GO:0015658">
    <property type="term" value="F:branched-chain amino acid transmembrane transporter activity"/>
    <property type="evidence" value="ECO:0007669"/>
    <property type="project" value="InterPro"/>
</dbReference>
<feature type="transmembrane region" description="Helical" evidence="6">
    <location>
        <begin position="31"/>
        <end position="50"/>
    </location>
</feature>
<gene>
    <name evidence="7" type="ORF">BB934_24080</name>
</gene>
<keyword evidence="5 6" id="KW-0472">Membrane</keyword>
<feature type="transmembrane region" description="Helical" evidence="6">
    <location>
        <begin position="56"/>
        <end position="78"/>
    </location>
</feature>
<dbReference type="RefSeq" id="WP_099511995.1">
    <property type="nucleotide sequence ID" value="NZ_CP016616.1"/>
</dbReference>
<evidence type="ECO:0000256" key="1">
    <source>
        <dbReference type="ARBA" id="ARBA00004651"/>
    </source>
</evidence>
<feature type="transmembrane region" description="Helical" evidence="6">
    <location>
        <begin position="6"/>
        <end position="24"/>
    </location>
</feature>